<gene>
    <name evidence="2" type="ORF">LtaPh_2512500</name>
</gene>
<sequence length="421" mass="45727">MPAMYVVATTQQFAYAAGREVLLQSRFDTIEAFHMDSVARHWVPFFGHRLDGRFHLSGLWCDRQLNYIVFSTEERVGLLKVVWRAHAAMSVSRLEAVLELPARSGVVDVCWSGTAAAAESVEEASAGASEKTAADASALLPMPQRLYILYDDSVTCVTLADGCPVVHTPVQVRGKQLPDNSLRPYRVLCRPTAAALLAGGRGSGSVPTATEGEELVIYGHHGSCRMHLMADGTPDSDSLVADLDDAYELVQELPLLQNATNKKGNGGSQSDTERSLKRARVEASASPAPTKATFFENLIGLSTMQQRYFVGPTLHSSSAATTPLPATLPHDVRWIARIATSSLSNGTTITSPAATASCKYLGYFSRGLLVATGDSWHMVRRMCVEAAFVIKDGEEVLVLERNLEKTLEALPLCWKVRRFGN</sequence>
<dbReference type="OrthoDB" id="266764at2759"/>
<proteinExistence type="predicted"/>
<dbReference type="InterPro" id="IPR046351">
    <property type="entry name" value="UTP4"/>
</dbReference>
<organism evidence="2 3">
    <name type="scientific">Leishmania tarentolae</name>
    <name type="common">Sauroleishmania tarentolae</name>
    <dbReference type="NCBI Taxonomy" id="5689"/>
    <lineage>
        <taxon>Eukaryota</taxon>
        <taxon>Discoba</taxon>
        <taxon>Euglenozoa</taxon>
        <taxon>Kinetoplastea</taxon>
        <taxon>Metakinetoplastina</taxon>
        <taxon>Trypanosomatida</taxon>
        <taxon>Trypanosomatidae</taxon>
        <taxon>Leishmaniinae</taxon>
        <taxon>Leishmania</taxon>
        <taxon>lizard Leishmania</taxon>
    </lineage>
</organism>
<reference evidence="2" key="1">
    <citation type="submission" date="2019-11" db="EMBL/GenBank/DDBJ databases">
        <title>Leishmania tarentolae CDS.</title>
        <authorList>
            <person name="Goto Y."/>
            <person name="Yamagishi J."/>
        </authorList>
    </citation>
    <scope>NUCLEOTIDE SEQUENCE [LARGE SCALE GENOMIC DNA]</scope>
    <source>
        <strain evidence="2">Parrot Tar II</strain>
    </source>
</reference>
<dbReference type="GO" id="GO:0000462">
    <property type="term" value="P:maturation of SSU-rRNA from tricistronic rRNA transcript (SSU-rRNA, 5.8S rRNA, LSU-rRNA)"/>
    <property type="evidence" value="ECO:0007669"/>
    <property type="project" value="InterPro"/>
</dbReference>
<dbReference type="EMBL" id="BLBS01000034">
    <property type="protein sequence ID" value="GET89219.1"/>
    <property type="molecule type" value="Genomic_DNA"/>
</dbReference>
<dbReference type="PANTHER" id="PTHR44163">
    <property type="entry name" value="U3 SMALL NUCLEOLAR RNA-ASSOCIATED PROTEIN 4 HOMOLOG"/>
    <property type="match status" value="1"/>
</dbReference>
<dbReference type="PANTHER" id="PTHR44163:SF1">
    <property type="entry name" value="U3 SMALL NUCLEOLAR RNA-ASSOCIATED PROTEIN 4 HOMOLOG"/>
    <property type="match status" value="1"/>
</dbReference>
<comment type="caution">
    <text evidence="2">The sequence shown here is derived from an EMBL/GenBank/DDBJ whole genome shotgun (WGS) entry which is preliminary data.</text>
</comment>
<evidence type="ECO:0000313" key="2">
    <source>
        <dbReference type="EMBL" id="GET89219.1"/>
    </source>
</evidence>
<accession>A0A640KP40</accession>
<evidence type="ECO:0000313" key="3">
    <source>
        <dbReference type="Proteomes" id="UP000419144"/>
    </source>
</evidence>
<protein>
    <submittedName>
        <fullName evidence="2">Uncharacterized protein</fullName>
    </submittedName>
</protein>
<dbReference type="GO" id="GO:0030686">
    <property type="term" value="C:90S preribosome"/>
    <property type="evidence" value="ECO:0007669"/>
    <property type="project" value="InterPro"/>
</dbReference>
<feature type="compositionally biased region" description="Basic and acidic residues" evidence="1">
    <location>
        <begin position="271"/>
        <end position="281"/>
    </location>
</feature>
<dbReference type="Proteomes" id="UP000419144">
    <property type="component" value="Unassembled WGS sequence"/>
</dbReference>
<name>A0A640KP40_LEITA</name>
<dbReference type="GO" id="GO:0003723">
    <property type="term" value="F:RNA binding"/>
    <property type="evidence" value="ECO:0007669"/>
    <property type="project" value="TreeGrafter"/>
</dbReference>
<feature type="region of interest" description="Disordered" evidence="1">
    <location>
        <begin position="257"/>
        <end position="284"/>
    </location>
</feature>
<dbReference type="AlphaFoldDB" id="A0A640KP40"/>
<dbReference type="VEuPathDB" id="TriTrypDB:LtaPh_2512500"/>
<keyword evidence="3" id="KW-1185">Reference proteome</keyword>
<dbReference type="GO" id="GO:0032040">
    <property type="term" value="C:small-subunit processome"/>
    <property type="evidence" value="ECO:0007669"/>
    <property type="project" value="TreeGrafter"/>
</dbReference>
<evidence type="ECO:0000256" key="1">
    <source>
        <dbReference type="SAM" id="MobiDB-lite"/>
    </source>
</evidence>
<dbReference type="GO" id="GO:0034455">
    <property type="term" value="C:t-UTP complex"/>
    <property type="evidence" value="ECO:0007669"/>
    <property type="project" value="TreeGrafter"/>
</dbReference>